<keyword evidence="3" id="KW-0813">Transport</keyword>
<dbReference type="Pfam" id="PF01594">
    <property type="entry name" value="AI-2E_transport"/>
    <property type="match status" value="1"/>
</dbReference>
<feature type="transmembrane region" description="Helical" evidence="9">
    <location>
        <begin position="302"/>
        <end position="324"/>
    </location>
</feature>
<evidence type="ECO:0000313" key="11">
    <source>
        <dbReference type="Proteomes" id="UP000316213"/>
    </source>
</evidence>
<dbReference type="EMBL" id="SJPM01000016">
    <property type="protein sequence ID" value="TWT91170.1"/>
    <property type="molecule type" value="Genomic_DNA"/>
</dbReference>
<evidence type="ECO:0000256" key="6">
    <source>
        <dbReference type="ARBA" id="ARBA00022989"/>
    </source>
</evidence>
<protein>
    <submittedName>
        <fullName evidence="10">AI-2 transport protein TqsA</fullName>
    </submittedName>
</protein>
<keyword evidence="7 9" id="KW-0472">Membrane</keyword>
<keyword evidence="11" id="KW-1185">Reference proteome</keyword>
<feature type="transmembrane region" description="Helical" evidence="9">
    <location>
        <begin position="6"/>
        <end position="35"/>
    </location>
</feature>
<reference evidence="10 11" key="1">
    <citation type="submission" date="2019-02" db="EMBL/GenBank/DDBJ databases">
        <title>Deep-cultivation of Planctomycetes and their phenomic and genomic characterization uncovers novel biology.</title>
        <authorList>
            <person name="Wiegand S."/>
            <person name="Jogler M."/>
            <person name="Boedeker C."/>
            <person name="Pinto D."/>
            <person name="Vollmers J."/>
            <person name="Rivas-Marin E."/>
            <person name="Kohn T."/>
            <person name="Peeters S.H."/>
            <person name="Heuer A."/>
            <person name="Rast P."/>
            <person name="Oberbeckmann S."/>
            <person name="Bunk B."/>
            <person name="Jeske O."/>
            <person name="Meyerdierks A."/>
            <person name="Storesund J.E."/>
            <person name="Kallscheuer N."/>
            <person name="Luecker S."/>
            <person name="Lage O.M."/>
            <person name="Pohl T."/>
            <person name="Merkel B.J."/>
            <person name="Hornburger P."/>
            <person name="Mueller R.-W."/>
            <person name="Bruemmer F."/>
            <person name="Labrenz M."/>
            <person name="Spormann A.M."/>
            <person name="Op Den Camp H."/>
            <person name="Overmann J."/>
            <person name="Amann R."/>
            <person name="Jetten M.S.M."/>
            <person name="Mascher T."/>
            <person name="Medema M.H."/>
            <person name="Devos D.P."/>
            <person name="Kaster A.-K."/>
            <person name="Ovreas L."/>
            <person name="Rohde M."/>
            <person name="Galperin M.Y."/>
            <person name="Jogler C."/>
        </authorList>
    </citation>
    <scope>NUCLEOTIDE SEQUENCE [LARGE SCALE GENOMIC DNA]</scope>
    <source>
        <strain evidence="10 11">Pla100</strain>
    </source>
</reference>
<evidence type="ECO:0000256" key="1">
    <source>
        <dbReference type="ARBA" id="ARBA00004651"/>
    </source>
</evidence>
<dbReference type="PANTHER" id="PTHR21716:SF53">
    <property type="entry name" value="PERMEASE PERM-RELATED"/>
    <property type="match status" value="1"/>
</dbReference>
<proteinExistence type="inferred from homology"/>
<dbReference type="PANTHER" id="PTHR21716">
    <property type="entry name" value="TRANSMEMBRANE PROTEIN"/>
    <property type="match status" value="1"/>
</dbReference>
<dbReference type="GO" id="GO:0005886">
    <property type="term" value="C:plasma membrane"/>
    <property type="evidence" value="ECO:0007669"/>
    <property type="project" value="UniProtKB-SubCell"/>
</dbReference>
<feature type="region of interest" description="Disordered" evidence="8">
    <location>
        <begin position="600"/>
        <end position="623"/>
    </location>
</feature>
<evidence type="ECO:0000256" key="9">
    <source>
        <dbReference type="SAM" id="Phobius"/>
    </source>
</evidence>
<sequence>MFYTLATVLMVLALLYFAKPVLVPIALSTMLAFVLSPLSMTLERWSIKGYRIGRVGSVLVATGIAFGLIALATWALVSQVQSLAADLPNHKTEIKSKIASLRVSEDSTFSRLTAMFQELFPEEGVKAEPARENLDKELDDKFADGSNTDQDELADDAPSTIVVAAAEDGRIAAASDILLPIVEPMATAALIIVLVMFLMICREDVRYRLISLIGDKALTGTTRLMVDTADRVSKFLLYLFVVNAGFGLWFGIGLYLLGVPYAPLWGFLTLCFRFIPFLGSPASVLFPLLISIATSSGWSQPINVLIFFAASELITANIIEPIVFGKTTGLTPIALLIAALFWAWIWGPIGLLLSTPLTVCLVVLGQHLPNLRFLKVLLAEQPTLDARLQYFQRLLANDAKGATSVVEAYRKENGDEKAFEEVLVPALQWTRRERSDGNISAEEERFIWQATRAEVDNAKEAADVETPADDRYCVLGYPVHHESEQIVLSMLKHLHNATCDTNCFTTKQLPSRVLEQVETQQPDVVLLAVMPPGGLPQLKFMCEETRRRSPSSHIVVVYLGEIADYDELLVELRGDGASYLTTSLGQAIHQIEMLRQDAMEKPDTPAIESQDGADMLEGATHAS</sequence>
<dbReference type="AlphaFoldDB" id="A0A5C5ZVA2"/>
<accession>A0A5C5ZVA2</accession>
<dbReference type="Gene3D" id="1.10.1240.10">
    <property type="entry name" value="Methionine synthase domain"/>
    <property type="match status" value="1"/>
</dbReference>
<keyword evidence="4" id="KW-1003">Cell membrane</keyword>
<comment type="subcellular location">
    <subcellularLocation>
        <location evidence="1">Cell membrane</location>
        <topology evidence="1">Multi-pass membrane protein</topology>
    </subcellularLocation>
</comment>
<keyword evidence="5 9" id="KW-0812">Transmembrane</keyword>
<evidence type="ECO:0000256" key="5">
    <source>
        <dbReference type="ARBA" id="ARBA00022692"/>
    </source>
</evidence>
<dbReference type="InterPro" id="IPR002549">
    <property type="entry name" value="AI-2E-like"/>
</dbReference>
<comment type="caution">
    <text evidence="10">The sequence shown here is derived from an EMBL/GenBank/DDBJ whole genome shotgun (WGS) entry which is preliminary data.</text>
</comment>
<feature type="transmembrane region" description="Helical" evidence="9">
    <location>
        <begin position="264"/>
        <end position="290"/>
    </location>
</feature>
<evidence type="ECO:0000256" key="2">
    <source>
        <dbReference type="ARBA" id="ARBA00009773"/>
    </source>
</evidence>
<evidence type="ECO:0000313" key="10">
    <source>
        <dbReference type="EMBL" id="TWT91170.1"/>
    </source>
</evidence>
<evidence type="ECO:0000256" key="3">
    <source>
        <dbReference type="ARBA" id="ARBA00022448"/>
    </source>
</evidence>
<feature type="transmembrane region" description="Helical" evidence="9">
    <location>
        <begin position="177"/>
        <end position="201"/>
    </location>
</feature>
<feature type="transmembrane region" description="Helical" evidence="9">
    <location>
        <begin position="336"/>
        <end position="364"/>
    </location>
</feature>
<dbReference type="RefSeq" id="WP_146581402.1">
    <property type="nucleotide sequence ID" value="NZ_SJPM01000016.1"/>
</dbReference>
<evidence type="ECO:0000256" key="7">
    <source>
        <dbReference type="ARBA" id="ARBA00023136"/>
    </source>
</evidence>
<feature type="transmembrane region" description="Helical" evidence="9">
    <location>
        <begin position="235"/>
        <end position="258"/>
    </location>
</feature>
<name>A0A5C5ZVA2_9BACT</name>
<comment type="similarity">
    <text evidence="2">Belongs to the autoinducer-2 exporter (AI-2E) (TC 2.A.86) family.</text>
</comment>
<organism evidence="10 11">
    <name type="scientific">Neorhodopirellula pilleata</name>
    <dbReference type="NCBI Taxonomy" id="2714738"/>
    <lineage>
        <taxon>Bacteria</taxon>
        <taxon>Pseudomonadati</taxon>
        <taxon>Planctomycetota</taxon>
        <taxon>Planctomycetia</taxon>
        <taxon>Pirellulales</taxon>
        <taxon>Pirellulaceae</taxon>
        <taxon>Neorhodopirellula</taxon>
    </lineage>
</organism>
<dbReference type="InterPro" id="IPR036594">
    <property type="entry name" value="Meth_synthase_dom"/>
</dbReference>
<evidence type="ECO:0000256" key="4">
    <source>
        <dbReference type="ARBA" id="ARBA00022475"/>
    </source>
</evidence>
<keyword evidence="6 9" id="KW-1133">Transmembrane helix</keyword>
<evidence type="ECO:0000256" key="8">
    <source>
        <dbReference type="SAM" id="MobiDB-lite"/>
    </source>
</evidence>
<dbReference type="OrthoDB" id="9799225at2"/>
<dbReference type="Proteomes" id="UP000316213">
    <property type="component" value="Unassembled WGS sequence"/>
</dbReference>
<dbReference type="GO" id="GO:0055085">
    <property type="term" value="P:transmembrane transport"/>
    <property type="evidence" value="ECO:0007669"/>
    <property type="project" value="TreeGrafter"/>
</dbReference>
<gene>
    <name evidence="10" type="primary">tqsA_3</name>
    <name evidence="10" type="ORF">Pla100_53440</name>
</gene>
<feature type="transmembrane region" description="Helical" evidence="9">
    <location>
        <begin position="55"/>
        <end position="77"/>
    </location>
</feature>